<dbReference type="EMBL" id="CM023489">
    <property type="protein sequence ID" value="KAH6921717.1"/>
    <property type="molecule type" value="Genomic_DNA"/>
</dbReference>
<proteinExistence type="predicted"/>
<protein>
    <submittedName>
        <fullName evidence="1">Uncharacterized protein</fullName>
    </submittedName>
</protein>
<keyword evidence="2" id="KW-1185">Reference proteome</keyword>
<evidence type="ECO:0000313" key="2">
    <source>
        <dbReference type="Proteomes" id="UP000821845"/>
    </source>
</evidence>
<evidence type="ECO:0000313" key="1">
    <source>
        <dbReference type="EMBL" id="KAH6921717.1"/>
    </source>
</evidence>
<comment type="caution">
    <text evidence="1">The sequence shown here is derived from an EMBL/GenBank/DDBJ whole genome shotgun (WGS) entry which is preliminary data.</text>
</comment>
<gene>
    <name evidence="1" type="ORF">HPB50_004310</name>
</gene>
<sequence>MQALAMVFSAGRRRTGFSFLALCIIWKSVSRVECTGFRNSSELWRLRNDLLSKGYDPRTRPATHGNDTTQVDVTLALVDGPYLIWTDHRLTWNAEEYGGQKKIYLKADDIWTPELYMMSTWSDVYSSVLKYVLGHVGDGGKVIMCTKASVQTFCKADMTHFPMDRHECVVEYSTILDPAKDVNLTIGKMLTAGVENSEFQLESVIPESVIKDYEEYGSYSAVVYRFVLKRRNLFHHFTILIPTVGVVVLSLMTLWLPPLSDRRFIVSAIVLSANVLVSALTIVATVANMNLMRFLAKVKALPPLVGKAVGLIATGVPLLCPGPKASTESTASSVDDIARTLTRALDRVYFVACLIAFGAIIAV</sequence>
<accession>A0ACB7RIY3</accession>
<organism evidence="1 2">
    <name type="scientific">Hyalomma asiaticum</name>
    <name type="common">Tick</name>
    <dbReference type="NCBI Taxonomy" id="266040"/>
    <lineage>
        <taxon>Eukaryota</taxon>
        <taxon>Metazoa</taxon>
        <taxon>Ecdysozoa</taxon>
        <taxon>Arthropoda</taxon>
        <taxon>Chelicerata</taxon>
        <taxon>Arachnida</taxon>
        <taxon>Acari</taxon>
        <taxon>Parasitiformes</taxon>
        <taxon>Ixodida</taxon>
        <taxon>Ixodoidea</taxon>
        <taxon>Ixodidae</taxon>
        <taxon>Hyalomminae</taxon>
        <taxon>Hyalomma</taxon>
    </lineage>
</organism>
<name>A0ACB7RIY3_HYAAI</name>
<dbReference type="Proteomes" id="UP000821845">
    <property type="component" value="Chromosome 9"/>
</dbReference>
<reference evidence="1" key="1">
    <citation type="submission" date="2020-05" db="EMBL/GenBank/DDBJ databases">
        <title>Large-scale comparative analyses of tick genomes elucidate their genetic diversity and vector capacities.</title>
        <authorList>
            <person name="Jia N."/>
            <person name="Wang J."/>
            <person name="Shi W."/>
            <person name="Du L."/>
            <person name="Sun Y."/>
            <person name="Zhan W."/>
            <person name="Jiang J."/>
            <person name="Wang Q."/>
            <person name="Zhang B."/>
            <person name="Ji P."/>
            <person name="Sakyi L.B."/>
            <person name="Cui X."/>
            <person name="Yuan T."/>
            <person name="Jiang B."/>
            <person name="Yang W."/>
            <person name="Lam T.T.-Y."/>
            <person name="Chang Q."/>
            <person name="Ding S."/>
            <person name="Wang X."/>
            <person name="Zhu J."/>
            <person name="Ruan X."/>
            <person name="Zhao L."/>
            <person name="Wei J."/>
            <person name="Que T."/>
            <person name="Du C."/>
            <person name="Cheng J."/>
            <person name="Dai P."/>
            <person name="Han X."/>
            <person name="Huang E."/>
            <person name="Gao Y."/>
            <person name="Liu J."/>
            <person name="Shao H."/>
            <person name="Ye R."/>
            <person name="Li L."/>
            <person name="Wei W."/>
            <person name="Wang X."/>
            <person name="Wang C."/>
            <person name="Yang T."/>
            <person name="Huo Q."/>
            <person name="Li W."/>
            <person name="Guo W."/>
            <person name="Chen H."/>
            <person name="Zhou L."/>
            <person name="Ni X."/>
            <person name="Tian J."/>
            <person name="Zhou Y."/>
            <person name="Sheng Y."/>
            <person name="Liu T."/>
            <person name="Pan Y."/>
            <person name="Xia L."/>
            <person name="Li J."/>
            <person name="Zhao F."/>
            <person name="Cao W."/>
        </authorList>
    </citation>
    <scope>NUCLEOTIDE SEQUENCE</scope>
    <source>
        <strain evidence="1">Hyas-2018</strain>
    </source>
</reference>